<feature type="repeat" description="Solcar" evidence="10">
    <location>
        <begin position="14"/>
        <end position="106"/>
    </location>
</feature>
<dbReference type="Proteomes" id="UP001320420">
    <property type="component" value="Unassembled WGS sequence"/>
</dbReference>
<evidence type="ECO:0000313" key="12">
    <source>
        <dbReference type="EMBL" id="KAK7747198.1"/>
    </source>
</evidence>
<evidence type="ECO:0000256" key="3">
    <source>
        <dbReference type="ARBA" id="ARBA00022448"/>
    </source>
</evidence>
<gene>
    <name evidence="12" type="ORF">SLS62_009140</name>
</gene>
<dbReference type="GO" id="GO:0071913">
    <property type="term" value="F:citrate secondary active transmembrane transporter activity"/>
    <property type="evidence" value="ECO:0007669"/>
    <property type="project" value="TreeGrafter"/>
</dbReference>
<comment type="subcellular location">
    <subcellularLocation>
        <location evidence="1">Mitochondrion inner membrane</location>
        <topology evidence="1">Multi-pass membrane protein</topology>
    </subcellularLocation>
</comment>
<evidence type="ECO:0000256" key="7">
    <source>
        <dbReference type="ARBA" id="ARBA00022989"/>
    </source>
</evidence>
<dbReference type="GO" id="GO:0006843">
    <property type="term" value="P:mitochondrial citrate transmembrane transport"/>
    <property type="evidence" value="ECO:0007669"/>
    <property type="project" value="TreeGrafter"/>
</dbReference>
<accession>A0AAN9YJB4</accession>
<keyword evidence="8" id="KW-0496">Mitochondrion</keyword>
<dbReference type="InterPro" id="IPR018108">
    <property type="entry name" value="MCP_transmembrane"/>
</dbReference>
<keyword evidence="3 11" id="KW-0813">Transport</keyword>
<dbReference type="PANTHER" id="PTHR45788">
    <property type="entry name" value="SUCCINATE/FUMARATE MITOCHONDRIAL TRANSPORTER-RELATED"/>
    <property type="match status" value="1"/>
</dbReference>
<dbReference type="PRINTS" id="PR00926">
    <property type="entry name" value="MITOCARRIER"/>
</dbReference>
<reference evidence="12 13" key="1">
    <citation type="submission" date="2024-02" db="EMBL/GenBank/DDBJ databases">
        <title>De novo assembly and annotation of 12 fungi associated with fruit tree decline syndrome in Ontario, Canada.</title>
        <authorList>
            <person name="Sulman M."/>
            <person name="Ellouze W."/>
            <person name="Ilyukhin E."/>
        </authorList>
    </citation>
    <scope>NUCLEOTIDE SEQUENCE [LARGE SCALE GENOMIC DNA]</scope>
    <source>
        <strain evidence="12 13">M11/M66-122</strain>
    </source>
</reference>
<comment type="caution">
    <text evidence="12">The sequence shown here is derived from an EMBL/GenBank/DDBJ whole genome shotgun (WGS) entry which is preliminary data.</text>
</comment>
<dbReference type="InterPro" id="IPR002067">
    <property type="entry name" value="MCP"/>
</dbReference>
<feature type="repeat" description="Solcar" evidence="10">
    <location>
        <begin position="119"/>
        <end position="208"/>
    </location>
</feature>
<evidence type="ECO:0000256" key="10">
    <source>
        <dbReference type="PROSITE-ProRule" id="PRU00282"/>
    </source>
</evidence>
<evidence type="ECO:0000256" key="1">
    <source>
        <dbReference type="ARBA" id="ARBA00004448"/>
    </source>
</evidence>
<protein>
    <recommendedName>
        <fullName evidence="14">Tricarboxylate transport protein</fullName>
    </recommendedName>
</protein>
<dbReference type="AlphaFoldDB" id="A0AAN9YJB4"/>
<dbReference type="Pfam" id="PF00153">
    <property type="entry name" value="Mito_carr"/>
    <property type="match status" value="3"/>
</dbReference>
<evidence type="ECO:0000256" key="6">
    <source>
        <dbReference type="ARBA" id="ARBA00022792"/>
    </source>
</evidence>
<keyword evidence="4 10" id="KW-0812">Transmembrane</keyword>
<evidence type="ECO:0000256" key="9">
    <source>
        <dbReference type="ARBA" id="ARBA00023136"/>
    </source>
</evidence>
<keyword evidence="13" id="KW-1185">Reference proteome</keyword>
<keyword evidence="9 10" id="KW-0472">Membrane</keyword>
<keyword evidence="6" id="KW-0999">Mitochondrion inner membrane</keyword>
<evidence type="ECO:0000256" key="8">
    <source>
        <dbReference type="ARBA" id="ARBA00023128"/>
    </source>
</evidence>
<dbReference type="EMBL" id="JAKJXP020000092">
    <property type="protein sequence ID" value="KAK7747198.1"/>
    <property type="molecule type" value="Genomic_DNA"/>
</dbReference>
<keyword evidence="7" id="KW-1133">Transmembrane helix</keyword>
<dbReference type="PANTHER" id="PTHR45788:SF3">
    <property type="entry name" value="TRICARBOXYLATE TRANSPORT PROTEIN"/>
    <property type="match status" value="1"/>
</dbReference>
<dbReference type="InterPro" id="IPR049563">
    <property type="entry name" value="TXTP-like"/>
</dbReference>
<sequence>MVGGDSSGGGGKPPSPLMSLAAGGIAGGVESACTYPFEFAKTRVQLYGHDVSADGRRLSRNPFRIVARVARDEGLGALYRGCSTMVVGSAAKDAVRFVAFDAIRAALLPPEEENGGKALSPARSVAAGMAAGVVASTLAVTPAERVKTALIDDARTTRRFAGAWDCIATLAREQGVRRALWRGYVTTTLKQIGATGFRFGSYSTIKDMERARGINPDGAAMSFANGAVAGTITTLLTQPFDTVKTKAQQARVVGTMESVRTILAEDGIRGFWRGTVMRLGRTVMAGGILFTANEQALKMLKALSGQ</sequence>
<feature type="repeat" description="Solcar" evidence="10">
    <location>
        <begin position="217"/>
        <end position="299"/>
    </location>
</feature>
<evidence type="ECO:0000313" key="13">
    <source>
        <dbReference type="Proteomes" id="UP001320420"/>
    </source>
</evidence>
<evidence type="ECO:0000256" key="5">
    <source>
        <dbReference type="ARBA" id="ARBA00022737"/>
    </source>
</evidence>
<evidence type="ECO:0000256" key="4">
    <source>
        <dbReference type="ARBA" id="ARBA00022692"/>
    </source>
</evidence>
<dbReference type="GO" id="GO:0005743">
    <property type="term" value="C:mitochondrial inner membrane"/>
    <property type="evidence" value="ECO:0007669"/>
    <property type="project" value="UniProtKB-SubCell"/>
</dbReference>
<organism evidence="12 13">
    <name type="scientific">Diatrype stigma</name>
    <dbReference type="NCBI Taxonomy" id="117547"/>
    <lineage>
        <taxon>Eukaryota</taxon>
        <taxon>Fungi</taxon>
        <taxon>Dikarya</taxon>
        <taxon>Ascomycota</taxon>
        <taxon>Pezizomycotina</taxon>
        <taxon>Sordariomycetes</taxon>
        <taxon>Xylariomycetidae</taxon>
        <taxon>Xylariales</taxon>
        <taxon>Diatrypaceae</taxon>
        <taxon>Diatrype</taxon>
    </lineage>
</organism>
<name>A0AAN9YJB4_9PEZI</name>
<dbReference type="Gene3D" id="1.50.40.10">
    <property type="entry name" value="Mitochondrial carrier domain"/>
    <property type="match status" value="1"/>
</dbReference>
<dbReference type="SUPFAM" id="SSF103506">
    <property type="entry name" value="Mitochondrial carrier"/>
    <property type="match status" value="1"/>
</dbReference>
<comment type="similarity">
    <text evidence="2 11">Belongs to the mitochondrial carrier (TC 2.A.29) family.</text>
</comment>
<dbReference type="InterPro" id="IPR023395">
    <property type="entry name" value="MCP_dom_sf"/>
</dbReference>
<evidence type="ECO:0000256" key="2">
    <source>
        <dbReference type="ARBA" id="ARBA00006375"/>
    </source>
</evidence>
<evidence type="ECO:0000256" key="11">
    <source>
        <dbReference type="RuleBase" id="RU000488"/>
    </source>
</evidence>
<proteinExistence type="inferred from homology"/>
<keyword evidence="5" id="KW-0677">Repeat</keyword>
<evidence type="ECO:0008006" key="14">
    <source>
        <dbReference type="Google" id="ProtNLM"/>
    </source>
</evidence>
<dbReference type="PROSITE" id="PS50920">
    <property type="entry name" value="SOLCAR"/>
    <property type="match status" value="3"/>
</dbReference>